<protein>
    <submittedName>
        <fullName evidence="2">Uncharacterized protein</fullName>
    </submittedName>
</protein>
<accession>A0A7W6QC85</accession>
<sequence length="113" mass="12412">MSDNSGALPLIFCAGIGLWFWLGDPGKFIANKLYKDGAAPWETVDAFYYPDRSNLSLFKSRPGLKSVDECRAAVNVLAFDASDAGLKRGDYECGVGKLKGDYYGLSVYRLTVR</sequence>
<reference evidence="2 3" key="1">
    <citation type="submission" date="2020-08" db="EMBL/GenBank/DDBJ databases">
        <title>Genomic Encyclopedia of Type Strains, Phase IV (KMG-V): Genome sequencing to study the core and pangenomes of soil and plant-associated prokaryotes.</title>
        <authorList>
            <person name="Whitman W."/>
        </authorList>
    </citation>
    <scope>NUCLEOTIDE SEQUENCE [LARGE SCALE GENOMIC DNA]</scope>
    <source>
        <strain evidence="2 3">SEMIA 4074</strain>
    </source>
</reference>
<dbReference type="EMBL" id="JACIFV010000023">
    <property type="protein sequence ID" value="MBB4194873.1"/>
    <property type="molecule type" value="Genomic_DNA"/>
</dbReference>
<feature type="transmembrane region" description="Helical" evidence="1">
    <location>
        <begin position="6"/>
        <end position="22"/>
    </location>
</feature>
<keyword evidence="1" id="KW-0812">Transmembrane</keyword>
<comment type="caution">
    <text evidence="2">The sequence shown here is derived from an EMBL/GenBank/DDBJ whole genome shotgun (WGS) entry which is preliminary data.</text>
</comment>
<keyword evidence="1" id="KW-0472">Membrane</keyword>
<name>A0A7W6QC85_9HYPH</name>
<organism evidence="2 3">
    <name type="scientific">Rhizobium aethiopicum</name>
    <dbReference type="NCBI Taxonomy" id="1138170"/>
    <lineage>
        <taxon>Bacteria</taxon>
        <taxon>Pseudomonadati</taxon>
        <taxon>Pseudomonadota</taxon>
        <taxon>Alphaproteobacteria</taxon>
        <taxon>Hyphomicrobiales</taxon>
        <taxon>Rhizobiaceae</taxon>
        <taxon>Rhizobium/Agrobacterium group</taxon>
        <taxon>Rhizobium</taxon>
    </lineage>
</organism>
<gene>
    <name evidence="2" type="ORF">GGD53_005056</name>
</gene>
<dbReference type="RefSeq" id="WP_184459382.1">
    <property type="nucleotide sequence ID" value="NZ_JACIFV010000023.1"/>
</dbReference>
<keyword evidence="1" id="KW-1133">Transmembrane helix</keyword>
<evidence type="ECO:0000313" key="3">
    <source>
        <dbReference type="Proteomes" id="UP000524492"/>
    </source>
</evidence>
<evidence type="ECO:0000313" key="2">
    <source>
        <dbReference type="EMBL" id="MBB4194873.1"/>
    </source>
</evidence>
<dbReference type="AlphaFoldDB" id="A0A7W6QC85"/>
<dbReference type="Proteomes" id="UP000524492">
    <property type="component" value="Unassembled WGS sequence"/>
</dbReference>
<keyword evidence="3" id="KW-1185">Reference proteome</keyword>
<evidence type="ECO:0000256" key="1">
    <source>
        <dbReference type="SAM" id="Phobius"/>
    </source>
</evidence>
<proteinExistence type="predicted"/>